<accession>A0A085V676</accession>
<organism evidence="1 2">
    <name type="scientific">Pseudomonas syringae</name>
    <dbReference type="NCBI Taxonomy" id="317"/>
    <lineage>
        <taxon>Bacteria</taxon>
        <taxon>Pseudomonadati</taxon>
        <taxon>Pseudomonadota</taxon>
        <taxon>Gammaproteobacteria</taxon>
        <taxon>Pseudomonadales</taxon>
        <taxon>Pseudomonadaceae</taxon>
        <taxon>Pseudomonas</taxon>
    </lineage>
</organism>
<proteinExistence type="predicted"/>
<reference evidence="1 2" key="1">
    <citation type="submission" date="2014-07" db="EMBL/GenBank/DDBJ databases">
        <title>Draft Genome Sequences of Environmental Pseudomonas syringae strains.</title>
        <authorList>
            <person name="Baltrus D.A."/>
            <person name="Berge O."/>
            <person name="Morris C."/>
        </authorList>
    </citation>
    <scope>NUCLEOTIDE SEQUENCE [LARGE SCALE GENOMIC DNA]</scope>
    <source>
        <strain evidence="1 2">CEB003</strain>
    </source>
</reference>
<dbReference type="PATRIC" id="fig|317.174.peg.3293"/>
<evidence type="ECO:0000313" key="2">
    <source>
        <dbReference type="Proteomes" id="UP000028643"/>
    </source>
</evidence>
<dbReference type="AlphaFoldDB" id="A0A085V676"/>
<dbReference type="Proteomes" id="UP000028643">
    <property type="component" value="Unassembled WGS sequence"/>
</dbReference>
<name>A0A085V676_PSESX</name>
<comment type="caution">
    <text evidence="1">The sequence shown here is derived from an EMBL/GenBank/DDBJ whole genome shotgun (WGS) entry which is preliminary data.</text>
</comment>
<sequence length="130" mass="14582">MAGYKKRRCPFANAKFYSILLEGPGESLPRERFIALLIAGWILHLIPDGEMALLTNKLRSVGIEFPNNPYMFGYEFLKLFTVQEYLDVTCLFGAVGDDAPHNLKLFLNGFERSASVQVPIGSGIKRIITL</sequence>
<protein>
    <submittedName>
        <fullName evidence="1">Uncharacterized protein</fullName>
    </submittedName>
</protein>
<evidence type="ECO:0000313" key="1">
    <source>
        <dbReference type="EMBL" id="KFE50939.1"/>
    </source>
</evidence>
<gene>
    <name evidence="1" type="ORF">IV02_16105</name>
</gene>
<dbReference type="EMBL" id="JPQT01000108">
    <property type="protein sequence ID" value="KFE50939.1"/>
    <property type="molecule type" value="Genomic_DNA"/>
</dbReference>